<dbReference type="PANTHER" id="PTHR46558">
    <property type="entry name" value="TRACRIPTIONAL REGULATORY PROTEIN-RELATED-RELATED"/>
    <property type="match status" value="1"/>
</dbReference>
<dbReference type="Pfam" id="PF01381">
    <property type="entry name" value="HTH_3"/>
    <property type="match status" value="1"/>
</dbReference>
<dbReference type="InterPro" id="IPR010982">
    <property type="entry name" value="Lambda_DNA-bd_dom_sf"/>
</dbReference>
<gene>
    <name evidence="3" type="ORF">S03H2_32784</name>
</gene>
<reference evidence="3" key="1">
    <citation type="journal article" date="2014" name="Front. Microbiol.">
        <title>High frequency of phylogenetically diverse reductive dehalogenase-homologous genes in deep subseafloor sedimentary metagenomes.</title>
        <authorList>
            <person name="Kawai M."/>
            <person name="Futagami T."/>
            <person name="Toyoda A."/>
            <person name="Takaki Y."/>
            <person name="Nishi S."/>
            <person name="Hori S."/>
            <person name="Arai W."/>
            <person name="Tsubouchi T."/>
            <person name="Morono Y."/>
            <person name="Uchiyama I."/>
            <person name="Ito T."/>
            <person name="Fujiyama A."/>
            <person name="Inagaki F."/>
            <person name="Takami H."/>
        </authorList>
    </citation>
    <scope>NUCLEOTIDE SEQUENCE</scope>
    <source>
        <strain evidence="3">Expedition CK06-06</strain>
    </source>
</reference>
<evidence type="ECO:0000256" key="1">
    <source>
        <dbReference type="ARBA" id="ARBA00023125"/>
    </source>
</evidence>
<dbReference type="SMART" id="SM00530">
    <property type="entry name" value="HTH_XRE"/>
    <property type="match status" value="1"/>
</dbReference>
<dbReference type="Pfam" id="PF13274">
    <property type="entry name" value="SocA_Panacea"/>
    <property type="match status" value="1"/>
</dbReference>
<feature type="domain" description="HTH cro/C1-type" evidence="2">
    <location>
        <begin position="12"/>
        <end position="66"/>
    </location>
</feature>
<dbReference type="PROSITE" id="PS50943">
    <property type="entry name" value="HTH_CROC1"/>
    <property type="match status" value="1"/>
</dbReference>
<proteinExistence type="predicted"/>
<sequence>MNKIYIKLARRVKELRQRFGISQQRLAELLQVSRPTVSQIENRERKISADELIKLSETFNLSVESLLDLEKQPEVILREGRKGRKVKPQIRINVPQKNLEKFKEVFLYILNKVGSKPNIGEIVIYKLLYFIDFDFYEKFEEQLVGATYIKNRYGPTPIEFNKIAEKMIEEEEIIKVESSYFNYPQTKYLPLRKADLSKLKANEIEVIDDVLNRLSDMNAAQISEHSHNDVPWLTTEDGEIIEYESAFYRTFPYSVREYGEDVS</sequence>
<dbReference type="CDD" id="cd00093">
    <property type="entry name" value="HTH_XRE"/>
    <property type="match status" value="1"/>
</dbReference>
<dbReference type="InterPro" id="IPR001387">
    <property type="entry name" value="Cro/C1-type_HTH"/>
</dbReference>
<dbReference type="GO" id="GO:0003677">
    <property type="term" value="F:DNA binding"/>
    <property type="evidence" value="ECO:0007669"/>
    <property type="project" value="UniProtKB-KW"/>
</dbReference>
<dbReference type="AlphaFoldDB" id="X1GN04"/>
<comment type="caution">
    <text evidence="3">The sequence shown here is derived from an EMBL/GenBank/DDBJ whole genome shotgun (WGS) entry which is preliminary data.</text>
</comment>
<evidence type="ECO:0000313" key="3">
    <source>
        <dbReference type="EMBL" id="GAH58552.1"/>
    </source>
</evidence>
<name>X1GN04_9ZZZZ</name>
<dbReference type="Gene3D" id="1.10.260.40">
    <property type="entry name" value="lambda repressor-like DNA-binding domains"/>
    <property type="match status" value="1"/>
</dbReference>
<organism evidence="3">
    <name type="scientific">marine sediment metagenome</name>
    <dbReference type="NCBI Taxonomy" id="412755"/>
    <lineage>
        <taxon>unclassified sequences</taxon>
        <taxon>metagenomes</taxon>
        <taxon>ecological metagenomes</taxon>
    </lineage>
</organism>
<dbReference type="InterPro" id="IPR025272">
    <property type="entry name" value="SocA_Panacea"/>
</dbReference>
<dbReference type="EMBL" id="BARU01019930">
    <property type="protein sequence ID" value="GAH58552.1"/>
    <property type="molecule type" value="Genomic_DNA"/>
</dbReference>
<dbReference type="PANTHER" id="PTHR46558:SF4">
    <property type="entry name" value="DNA-BIDING PHAGE PROTEIN"/>
    <property type="match status" value="1"/>
</dbReference>
<protein>
    <recommendedName>
        <fullName evidence="2">HTH cro/C1-type domain-containing protein</fullName>
    </recommendedName>
</protein>
<evidence type="ECO:0000259" key="2">
    <source>
        <dbReference type="PROSITE" id="PS50943"/>
    </source>
</evidence>
<dbReference type="SUPFAM" id="SSF47413">
    <property type="entry name" value="lambda repressor-like DNA-binding domains"/>
    <property type="match status" value="1"/>
</dbReference>
<accession>X1GN04</accession>
<keyword evidence="1" id="KW-0238">DNA-binding</keyword>